<gene>
    <name evidence="9" type="ordered locus">Csac_2724</name>
</gene>
<keyword evidence="6 7" id="KW-0472">Membrane</keyword>
<dbReference type="GO" id="GO:0055085">
    <property type="term" value="P:transmembrane transport"/>
    <property type="evidence" value="ECO:0007669"/>
    <property type="project" value="InterPro"/>
</dbReference>
<feature type="transmembrane region" description="Helical" evidence="7">
    <location>
        <begin position="76"/>
        <end position="97"/>
    </location>
</feature>
<evidence type="ECO:0000256" key="4">
    <source>
        <dbReference type="ARBA" id="ARBA00022692"/>
    </source>
</evidence>
<dbReference type="PANTHER" id="PTHR43744">
    <property type="entry name" value="ABC TRANSPORTER PERMEASE PROTEIN MG189-RELATED-RELATED"/>
    <property type="match status" value="1"/>
</dbReference>
<evidence type="ECO:0000256" key="3">
    <source>
        <dbReference type="ARBA" id="ARBA00022475"/>
    </source>
</evidence>
<evidence type="ECO:0000256" key="1">
    <source>
        <dbReference type="ARBA" id="ARBA00004651"/>
    </source>
</evidence>
<evidence type="ECO:0000256" key="5">
    <source>
        <dbReference type="ARBA" id="ARBA00022989"/>
    </source>
</evidence>
<dbReference type="Proteomes" id="UP000000256">
    <property type="component" value="Chromosome"/>
</dbReference>
<dbReference type="InterPro" id="IPR035906">
    <property type="entry name" value="MetI-like_sf"/>
</dbReference>
<dbReference type="eggNOG" id="COG0395">
    <property type="taxonomic scope" value="Bacteria"/>
</dbReference>
<dbReference type="AlphaFoldDB" id="A4XN07"/>
<dbReference type="Gene3D" id="1.10.3720.10">
    <property type="entry name" value="MetI-like"/>
    <property type="match status" value="1"/>
</dbReference>
<dbReference type="RefSeq" id="WP_011918210.1">
    <property type="nucleotide sequence ID" value="NC_009437.1"/>
</dbReference>
<keyword evidence="2 7" id="KW-0813">Transport</keyword>
<feature type="transmembrane region" description="Helical" evidence="7">
    <location>
        <begin position="183"/>
        <end position="205"/>
    </location>
</feature>
<evidence type="ECO:0000259" key="8">
    <source>
        <dbReference type="PROSITE" id="PS50928"/>
    </source>
</evidence>
<reference evidence="9 10" key="1">
    <citation type="journal article" date="2008" name="Appl. Environ. Microbiol.">
        <title>Hydrogenomics of the extremely thermophilic bacterium Caldicellulosiruptor saccharolyticus.</title>
        <authorList>
            <person name="van de Werken H.J."/>
            <person name="Verhaart M.R."/>
            <person name="VanFossen A.L."/>
            <person name="Willquist K."/>
            <person name="Lewis D.L."/>
            <person name="Nichols J.D."/>
            <person name="Goorissen H.P."/>
            <person name="Mongodin E.F."/>
            <person name="Nelson K.E."/>
            <person name="van Niel E.W."/>
            <person name="Stams A.J."/>
            <person name="Ward D.E."/>
            <person name="de Vos W.M."/>
            <person name="van der Oost J."/>
            <person name="Kelly R.M."/>
            <person name="Kengen S.W."/>
        </authorList>
    </citation>
    <scope>NUCLEOTIDE SEQUENCE [LARGE SCALE GENOMIC DNA]</scope>
    <source>
        <strain evidence="10">ATCC 43494 / DSM 8903 / Tp8T 6331</strain>
    </source>
</reference>
<comment type="similarity">
    <text evidence="7">Belongs to the binding-protein-dependent transport system permease family.</text>
</comment>
<organism evidence="9 10">
    <name type="scientific">Caldicellulosiruptor saccharolyticus (strain ATCC 43494 / DSM 8903 / Tp8T 6331)</name>
    <dbReference type="NCBI Taxonomy" id="351627"/>
    <lineage>
        <taxon>Bacteria</taxon>
        <taxon>Bacillati</taxon>
        <taxon>Bacillota</taxon>
        <taxon>Bacillota incertae sedis</taxon>
        <taxon>Caldicellulosiruptorales</taxon>
        <taxon>Caldicellulosiruptoraceae</taxon>
        <taxon>Caldicellulosiruptor</taxon>
    </lineage>
</organism>
<dbReference type="HOGENOM" id="CLU_016047_1_0_9"/>
<dbReference type="KEGG" id="csc:Csac_2724"/>
<evidence type="ECO:0000313" key="9">
    <source>
        <dbReference type="EMBL" id="ABP68292.1"/>
    </source>
</evidence>
<evidence type="ECO:0000313" key="10">
    <source>
        <dbReference type="Proteomes" id="UP000000256"/>
    </source>
</evidence>
<feature type="transmembrane region" description="Helical" evidence="7">
    <location>
        <begin position="259"/>
        <end position="279"/>
    </location>
</feature>
<accession>A4XN07</accession>
<dbReference type="GO" id="GO:0005886">
    <property type="term" value="C:plasma membrane"/>
    <property type="evidence" value="ECO:0007669"/>
    <property type="project" value="UniProtKB-SubCell"/>
</dbReference>
<keyword evidence="5 7" id="KW-1133">Transmembrane helix</keyword>
<feature type="domain" description="ABC transmembrane type-1" evidence="8">
    <location>
        <begin position="74"/>
        <end position="264"/>
    </location>
</feature>
<feature type="transmembrane region" description="Helical" evidence="7">
    <location>
        <begin position="141"/>
        <end position="162"/>
    </location>
</feature>
<feature type="transmembrane region" description="Helical" evidence="7">
    <location>
        <begin position="12"/>
        <end position="35"/>
    </location>
</feature>
<dbReference type="CDD" id="cd06261">
    <property type="entry name" value="TM_PBP2"/>
    <property type="match status" value="1"/>
</dbReference>
<keyword evidence="10" id="KW-1185">Reference proteome</keyword>
<proteinExistence type="inferred from homology"/>
<feature type="transmembrane region" description="Helical" evidence="7">
    <location>
        <begin position="109"/>
        <end position="129"/>
    </location>
</feature>
<dbReference type="PROSITE" id="PS50928">
    <property type="entry name" value="ABC_TM1"/>
    <property type="match status" value="1"/>
</dbReference>
<evidence type="ECO:0000256" key="2">
    <source>
        <dbReference type="ARBA" id="ARBA00022448"/>
    </source>
</evidence>
<dbReference type="OrthoDB" id="61400at2"/>
<dbReference type="SUPFAM" id="SSF161098">
    <property type="entry name" value="MetI-like"/>
    <property type="match status" value="1"/>
</dbReference>
<comment type="subcellular location">
    <subcellularLocation>
        <location evidence="1 7">Cell membrane</location>
        <topology evidence="1 7">Multi-pass membrane protein</topology>
    </subcellularLocation>
</comment>
<dbReference type="STRING" id="351627.Csac_2724"/>
<dbReference type="EMBL" id="CP000679">
    <property type="protein sequence ID" value="ABP68292.1"/>
    <property type="molecule type" value="Genomic_DNA"/>
</dbReference>
<dbReference type="PANTHER" id="PTHR43744:SF9">
    <property type="entry name" value="POLYGALACTURONAN_RHAMNOGALACTURONAN TRANSPORT SYSTEM PERMEASE PROTEIN YTCP"/>
    <property type="match status" value="1"/>
</dbReference>
<name>A4XN07_CALS8</name>
<dbReference type="InterPro" id="IPR000515">
    <property type="entry name" value="MetI-like"/>
</dbReference>
<keyword evidence="3" id="KW-1003">Cell membrane</keyword>
<dbReference type="Pfam" id="PF00528">
    <property type="entry name" value="BPD_transp_1"/>
    <property type="match status" value="1"/>
</dbReference>
<keyword evidence="4 7" id="KW-0812">Transmembrane</keyword>
<evidence type="ECO:0000256" key="7">
    <source>
        <dbReference type="RuleBase" id="RU363032"/>
    </source>
</evidence>
<evidence type="ECO:0000256" key="6">
    <source>
        <dbReference type="ARBA" id="ARBA00023136"/>
    </source>
</evidence>
<protein>
    <submittedName>
        <fullName evidence="9">Binding-protein-dependent transport systems inner membrane component</fullName>
    </submittedName>
</protein>
<sequence length="294" mass="33711">MRFRSKSDIMLEVISYVFMGLFSIFCLIPFILVIINSIVPEADLAANGFTLIPKRISFDAYKIVFKGNVVLNAYKVTIFVTVVGTVLSMIVTSLMAYPLSVKNLKYRNYIAMYVYITMLFSGGLVPSYILITRYLHLDNTIWVYIIPSLINPWNLFVLRNFFGTIPDSLAESARIDGASEVYILWKIILPLSKPAIATLSLFYALGYWNEWFKCVLYITDQKLYTLQYLIMAIMRDIQMLTQYAQEMNMPVNYILPQQTVRMATTVVTIGPIIFLYPFLQKYFIKGLVIGAVKG</sequence>